<dbReference type="EMBL" id="CP134501">
    <property type="protein sequence ID" value="WNF31595.1"/>
    <property type="molecule type" value="Genomic_DNA"/>
</dbReference>
<feature type="transmembrane region" description="Helical" evidence="1">
    <location>
        <begin position="7"/>
        <end position="26"/>
    </location>
</feature>
<evidence type="ECO:0000313" key="3">
    <source>
        <dbReference type="Proteomes" id="UP001303701"/>
    </source>
</evidence>
<feature type="transmembrane region" description="Helical" evidence="1">
    <location>
        <begin position="46"/>
        <end position="66"/>
    </location>
</feature>
<keyword evidence="1" id="KW-0812">Transmembrane</keyword>
<evidence type="ECO:0000256" key="1">
    <source>
        <dbReference type="SAM" id="Phobius"/>
    </source>
</evidence>
<name>A0ABY9W612_9BACI</name>
<dbReference type="GeneID" id="301126255"/>
<sequence length="80" mass="8963">MSKESVSALGYILISIVLIISIYLLIEPNSLVPEAYKLAVDGYVIARTLVILFILYLVSKLGFLFINKKKLTSNCEIIKK</sequence>
<dbReference type="Proteomes" id="UP001303701">
    <property type="component" value="Chromosome"/>
</dbReference>
<accession>A0ABY9W612</accession>
<dbReference type="RefSeq" id="WP_311066140.1">
    <property type="nucleotide sequence ID" value="NZ_CP134501.1"/>
</dbReference>
<keyword evidence="1" id="KW-0472">Membrane</keyword>
<gene>
    <name evidence="2" type="ORF">RI196_09745</name>
</gene>
<organism evidence="2 3">
    <name type="scientific">Aeribacillus composti</name>
    <dbReference type="NCBI Taxonomy" id="1868734"/>
    <lineage>
        <taxon>Bacteria</taxon>
        <taxon>Bacillati</taxon>
        <taxon>Bacillota</taxon>
        <taxon>Bacilli</taxon>
        <taxon>Bacillales</taxon>
        <taxon>Bacillaceae</taxon>
        <taxon>Aeribacillus</taxon>
    </lineage>
</organism>
<reference evidence="2 3" key="1">
    <citation type="submission" date="2023-09" db="EMBL/GenBank/DDBJ databases">
        <title>Different Types of Thermotolerant Ring-Cleaving Dioxygenases derived from Aeribacillus composti HB-1 applied for multiple aromatic hydrocarbons removal.</title>
        <authorList>
            <person name="Cao L."/>
            <person name="Li M."/>
            <person name="Ma T."/>
        </authorList>
    </citation>
    <scope>NUCLEOTIDE SEQUENCE [LARGE SCALE GENOMIC DNA]</scope>
    <source>
        <strain evidence="2 3">HB-1</strain>
    </source>
</reference>
<keyword evidence="3" id="KW-1185">Reference proteome</keyword>
<protein>
    <submittedName>
        <fullName evidence="2">Uncharacterized protein</fullName>
    </submittedName>
</protein>
<proteinExistence type="predicted"/>
<evidence type="ECO:0000313" key="2">
    <source>
        <dbReference type="EMBL" id="WNF31595.1"/>
    </source>
</evidence>
<keyword evidence="1" id="KW-1133">Transmembrane helix</keyword>